<feature type="non-terminal residue" evidence="1">
    <location>
        <position position="83"/>
    </location>
</feature>
<dbReference type="EMBL" id="WTXG01000173">
    <property type="protein sequence ID" value="KAI0291168.1"/>
    <property type="molecule type" value="Genomic_DNA"/>
</dbReference>
<proteinExistence type="predicted"/>
<organism evidence="1 2">
    <name type="scientific">Multifurca ochricompacta</name>
    <dbReference type="NCBI Taxonomy" id="376703"/>
    <lineage>
        <taxon>Eukaryota</taxon>
        <taxon>Fungi</taxon>
        <taxon>Dikarya</taxon>
        <taxon>Basidiomycota</taxon>
        <taxon>Agaricomycotina</taxon>
        <taxon>Agaricomycetes</taxon>
        <taxon>Russulales</taxon>
        <taxon>Russulaceae</taxon>
        <taxon>Multifurca</taxon>
    </lineage>
</organism>
<comment type="caution">
    <text evidence="1">The sequence shown here is derived from an EMBL/GenBank/DDBJ whole genome shotgun (WGS) entry which is preliminary data.</text>
</comment>
<evidence type="ECO:0000313" key="2">
    <source>
        <dbReference type="Proteomes" id="UP001203297"/>
    </source>
</evidence>
<protein>
    <submittedName>
        <fullName evidence="1">Uncharacterized protein</fullName>
    </submittedName>
</protein>
<keyword evidence="2" id="KW-1185">Reference proteome</keyword>
<accession>A0AAD4LX47</accession>
<gene>
    <name evidence="1" type="ORF">B0F90DRAFT_1779489</name>
</gene>
<dbReference type="AlphaFoldDB" id="A0AAD4LX47"/>
<sequence>RWRVWRPSMSSICSSCPFCLSLEMKSTSVVLSTTYLRDHHMNHELPCSCSTRSIPAPPPNPRRPSMLSLLETLQQSHGTNGTI</sequence>
<dbReference type="Proteomes" id="UP001203297">
    <property type="component" value="Unassembled WGS sequence"/>
</dbReference>
<name>A0AAD4LX47_9AGAM</name>
<evidence type="ECO:0000313" key="1">
    <source>
        <dbReference type="EMBL" id="KAI0291168.1"/>
    </source>
</evidence>
<reference evidence="1" key="1">
    <citation type="journal article" date="2022" name="New Phytol.">
        <title>Evolutionary transition to the ectomycorrhizal habit in the genomes of a hyperdiverse lineage of mushroom-forming fungi.</title>
        <authorList>
            <person name="Looney B."/>
            <person name="Miyauchi S."/>
            <person name="Morin E."/>
            <person name="Drula E."/>
            <person name="Courty P.E."/>
            <person name="Kohler A."/>
            <person name="Kuo A."/>
            <person name="LaButti K."/>
            <person name="Pangilinan J."/>
            <person name="Lipzen A."/>
            <person name="Riley R."/>
            <person name="Andreopoulos W."/>
            <person name="He G."/>
            <person name="Johnson J."/>
            <person name="Nolan M."/>
            <person name="Tritt A."/>
            <person name="Barry K.W."/>
            <person name="Grigoriev I.V."/>
            <person name="Nagy L.G."/>
            <person name="Hibbett D."/>
            <person name="Henrissat B."/>
            <person name="Matheny P.B."/>
            <person name="Labbe J."/>
            <person name="Martin F.M."/>
        </authorList>
    </citation>
    <scope>NUCLEOTIDE SEQUENCE</scope>
    <source>
        <strain evidence="1">BPL690</strain>
    </source>
</reference>